<keyword evidence="5" id="KW-0472">Membrane</keyword>
<dbReference type="Proteomes" id="UP001347796">
    <property type="component" value="Unassembled WGS sequence"/>
</dbReference>
<evidence type="ECO:0000256" key="5">
    <source>
        <dbReference type="SAM" id="Phobius"/>
    </source>
</evidence>
<evidence type="ECO:0000313" key="10">
    <source>
        <dbReference type="Proteomes" id="UP001347796"/>
    </source>
</evidence>
<dbReference type="InterPro" id="IPR001762">
    <property type="entry name" value="Disintegrin_dom"/>
</dbReference>
<proteinExistence type="predicted"/>
<dbReference type="InterPro" id="IPR036436">
    <property type="entry name" value="Disintegrin_dom_sf"/>
</dbReference>
<dbReference type="GO" id="GO:0004222">
    <property type="term" value="F:metalloendopeptidase activity"/>
    <property type="evidence" value="ECO:0007669"/>
    <property type="project" value="InterPro"/>
</dbReference>
<evidence type="ECO:0000259" key="7">
    <source>
        <dbReference type="PROSITE" id="PS50214"/>
    </source>
</evidence>
<feature type="signal peptide" evidence="6">
    <location>
        <begin position="1"/>
        <end position="18"/>
    </location>
</feature>
<feature type="region of interest" description="Disordered" evidence="4">
    <location>
        <begin position="739"/>
        <end position="758"/>
    </location>
</feature>
<dbReference type="Gene3D" id="3.40.390.10">
    <property type="entry name" value="Collagenase (Catalytic Domain)"/>
    <property type="match status" value="1"/>
</dbReference>
<gene>
    <name evidence="9" type="ORF">SNE40_022201</name>
</gene>
<feature type="active site" evidence="3">
    <location>
        <position position="397"/>
    </location>
</feature>
<dbReference type="SUPFAM" id="SSF55486">
    <property type="entry name" value="Metalloproteases ('zincins'), catalytic domain"/>
    <property type="match status" value="1"/>
</dbReference>
<dbReference type="PANTHER" id="PTHR45702:SF6">
    <property type="entry name" value="DISINTEGRIN AND METALLOPROTEINASE DOMAIN-CONTAINING PROTEIN 17"/>
    <property type="match status" value="1"/>
</dbReference>
<keyword evidence="10" id="KW-1185">Reference proteome</keyword>
<dbReference type="AlphaFoldDB" id="A0AAN8GFB7"/>
<dbReference type="GO" id="GO:0007219">
    <property type="term" value="P:Notch signaling pathway"/>
    <property type="evidence" value="ECO:0007669"/>
    <property type="project" value="TreeGrafter"/>
</dbReference>
<comment type="caution">
    <text evidence="3">Lacks conserved residue(s) required for the propagation of feature annotation.</text>
</comment>
<evidence type="ECO:0000256" key="4">
    <source>
        <dbReference type="SAM" id="MobiDB-lite"/>
    </source>
</evidence>
<feature type="binding site" evidence="3">
    <location>
        <position position="396"/>
    </location>
    <ligand>
        <name>Zn(2+)</name>
        <dbReference type="ChEBI" id="CHEBI:29105"/>
        <note>catalytic</note>
    </ligand>
</feature>
<dbReference type="GO" id="GO:0005886">
    <property type="term" value="C:plasma membrane"/>
    <property type="evidence" value="ECO:0007669"/>
    <property type="project" value="TreeGrafter"/>
</dbReference>
<evidence type="ECO:0008006" key="11">
    <source>
        <dbReference type="Google" id="ProtNLM"/>
    </source>
</evidence>
<feature type="disulfide bond" evidence="2">
    <location>
        <begin position="528"/>
        <end position="548"/>
    </location>
</feature>
<feature type="binding site" evidence="3">
    <location>
        <position position="400"/>
    </location>
    <ligand>
        <name>Zn(2+)</name>
        <dbReference type="ChEBI" id="CHEBI:29105"/>
        <note>catalytic</note>
    </ligand>
</feature>
<dbReference type="InterPro" id="IPR051489">
    <property type="entry name" value="ADAM_Metalloproteinase"/>
</dbReference>
<dbReference type="InterPro" id="IPR032029">
    <property type="entry name" value="ADAM17_MPD"/>
</dbReference>
<keyword evidence="3" id="KW-0479">Metal-binding</keyword>
<organism evidence="9 10">
    <name type="scientific">Patella caerulea</name>
    <name type="common">Rayed Mediterranean limpet</name>
    <dbReference type="NCBI Taxonomy" id="87958"/>
    <lineage>
        <taxon>Eukaryota</taxon>
        <taxon>Metazoa</taxon>
        <taxon>Spiralia</taxon>
        <taxon>Lophotrochozoa</taxon>
        <taxon>Mollusca</taxon>
        <taxon>Gastropoda</taxon>
        <taxon>Patellogastropoda</taxon>
        <taxon>Patelloidea</taxon>
        <taxon>Patellidae</taxon>
        <taxon>Patella</taxon>
    </lineage>
</organism>
<keyword evidence="5" id="KW-1133">Transmembrane helix</keyword>
<evidence type="ECO:0000313" key="9">
    <source>
        <dbReference type="EMBL" id="KAK6165239.1"/>
    </source>
</evidence>
<reference evidence="9 10" key="1">
    <citation type="submission" date="2024-01" db="EMBL/GenBank/DDBJ databases">
        <title>The genome of the rayed Mediterranean limpet Patella caerulea (Linnaeus, 1758).</title>
        <authorList>
            <person name="Anh-Thu Weber A."/>
            <person name="Halstead-Nussloch G."/>
        </authorList>
    </citation>
    <scope>NUCLEOTIDE SEQUENCE [LARGE SCALE GENOMIC DNA]</scope>
    <source>
        <strain evidence="9">AATW-2023a</strain>
        <tissue evidence="9">Whole specimen</tissue>
    </source>
</reference>
<keyword evidence="6" id="KW-0732">Signal</keyword>
<feature type="binding site" evidence="3">
    <location>
        <position position="406"/>
    </location>
    <ligand>
        <name>Zn(2+)</name>
        <dbReference type="ChEBI" id="CHEBI:29105"/>
        <note>catalytic</note>
    </ligand>
</feature>
<dbReference type="Pfam" id="PF16698">
    <property type="entry name" value="ADAM17_MPD"/>
    <property type="match status" value="1"/>
</dbReference>
<dbReference type="FunFam" id="4.10.70.10:FF:000003">
    <property type="entry name" value="Disintegrin and metalloproteinase domain-containing protein 17"/>
    <property type="match status" value="1"/>
</dbReference>
<evidence type="ECO:0000256" key="2">
    <source>
        <dbReference type="PROSITE-ProRule" id="PRU00068"/>
    </source>
</evidence>
<dbReference type="GO" id="GO:0046872">
    <property type="term" value="F:metal ion binding"/>
    <property type="evidence" value="ECO:0007669"/>
    <property type="project" value="UniProtKB-KW"/>
</dbReference>
<dbReference type="PROSITE" id="PS50215">
    <property type="entry name" value="ADAM_MEPRO"/>
    <property type="match status" value="1"/>
</dbReference>
<dbReference type="SMART" id="SM00050">
    <property type="entry name" value="DISIN"/>
    <property type="match status" value="1"/>
</dbReference>
<dbReference type="Gene3D" id="4.10.70.30">
    <property type="match status" value="1"/>
</dbReference>
<dbReference type="Pfam" id="PF00200">
    <property type="entry name" value="Disintegrin"/>
    <property type="match status" value="1"/>
</dbReference>
<keyword evidence="1 2" id="KW-1015">Disulfide bond</keyword>
<feature type="domain" description="Disintegrin" evidence="7">
    <location>
        <begin position="468"/>
        <end position="556"/>
    </location>
</feature>
<dbReference type="Gene3D" id="4.10.70.10">
    <property type="entry name" value="Disintegrin domain"/>
    <property type="match status" value="1"/>
</dbReference>
<evidence type="ECO:0000256" key="3">
    <source>
        <dbReference type="PROSITE-ProRule" id="PRU00276"/>
    </source>
</evidence>
<dbReference type="PROSITE" id="PS50214">
    <property type="entry name" value="DISINTEGRIN_2"/>
    <property type="match status" value="1"/>
</dbReference>
<evidence type="ECO:0000256" key="6">
    <source>
        <dbReference type="SAM" id="SignalP"/>
    </source>
</evidence>
<name>A0AAN8GFB7_PATCE</name>
<dbReference type="SUPFAM" id="SSF57552">
    <property type="entry name" value="Blood coagulation inhibitor (disintegrin)"/>
    <property type="match status" value="1"/>
</dbReference>
<dbReference type="InterPro" id="IPR001590">
    <property type="entry name" value="Peptidase_M12B"/>
</dbReference>
<evidence type="ECO:0000259" key="8">
    <source>
        <dbReference type="PROSITE" id="PS50215"/>
    </source>
</evidence>
<dbReference type="GO" id="GO:0006509">
    <property type="term" value="P:membrane protein ectodomain proteolysis"/>
    <property type="evidence" value="ECO:0007669"/>
    <property type="project" value="TreeGrafter"/>
</dbReference>
<comment type="caution">
    <text evidence="9">The sequence shown here is derived from an EMBL/GenBank/DDBJ whole genome shotgun (WGS) entry which is preliminary data.</text>
</comment>
<protein>
    <recommendedName>
        <fullName evidence="11">ADAM 17-like protease</fullName>
    </recommendedName>
</protein>
<feature type="transmembrane region" description="Helical" evidence="5">
    <location>
        <begin position="661"/>
        <end position="683"/>
    </location>
</feature>
<dbReference type="Pfam" id="PF13574">
    <property type="entry name" value="Reprolysin_2"/>
    <property type="match status" value="1"/>
</dbReference>
<dbReference type="PANTHER" id="PTHR45702">
    <property type="entry name" value="ADAM10/ADAM17 METALLOPEPTIDASE FAMILY MEMBER"/>
    <property type="match status" value="1"/>
</dbReference>
<feature type="domain" description="Peptidase M12B" evidence="8">
    <location>
        <begin position="222"/>
        <end position="465"/>
    </location>
</feature>
<keyword evidence="3" id="KW-0862">Zinc</keyword>
<keyword evidence="5" id="KW-0812">Transmembrane</keyword>
<feature type="compositionally biased region" description="Basic and acidic residues" evidence="4">
    <location>
        <begin position="747"/>
        <end position="758"/>
    </location>
</feature>
<feature type="chain" id="PRO_5042947355" description="ADAM 17-like protease" evidence="6">
    <location>
        <begin position="19"/>
        <end position="758"/>
    </location>
</feature>
<evidence type="ECO:0000256" key="1">
    <source>
        <dbReference type="ARBA" id="ARBA00023157"/>
    </source>
</evidence>
<sequence>MDILCIVALVLLLETVYCNIDSKLYYYETLGRVQEIKRVKRSLDGSTTTTTDKDIRFNAFGRSFELILENNADILSQDFKAVLIRKDGSSTRVNVRKNELFRGHLAGERDSLVDATREDGIWIANIYTKQDSYHIEPSWRHLPISGDYSYIAYRGSDIKRNISFPSPHQRQNQKNIPRRKLCEGIHVDVNPDDIIDDRETNVNKTNTVHLRKKRQGILYGANSCQLYVVADHLFHSGIGSSRPHTTVNYLINTFQAVDSIFRSTLWDKQTDMRNIGFQLKEMKIHEQSTQVDPGESHYNMHKSTQWETRDLLEIFSRENYHQNFCLAHLFTYQKFKGGVLGLAYIASPRRRTVGGICSPSYVKDKIRLTLNSGWSSSMNTNGDRLLTQEANLVTAHELGHNWGSEHDAETSECAPSSITGSGKYIMYPYAVDGYEDNNRKFSPCSQRYVFDVLKSKASVCFTAQTKSTPYCGNGVIDAGEECDGGKTGKEDKDACCTPDCKLKGNAVCSSMNYECCMNCQIAPAEAICRQTYTGSCEKQAACNGTMDCPKSEPADDDTDCLEGGKCRNGRCVSYCERGNPSKLPCRCQNEADACYRCCKSSKSGQCEPVGKEILPDGRACYRGFCKSGQCKKSEQNLVQRLFSFIEKLTPNAFVEFMKRNIVGTIIIFSMVIWIPASWTFSCIDKKREEEMRQMSEWKSLRSHDLFLQDSIHSFKVQNSQKQRIKRHMASVRQPTVVVNRPNPQTYRDSRPRVSETAI</sequence>
<dbReference type="EMBL" id="JAZGQO010000021">
    <property type="protein sequence ID" value="KAK6165239.1"/>
    <property type="molecule type" value="Genomic_DNA"/>
</dbReference>
<dbReference type="InterPro" id="IPR024079">
    <property type="entry name" value="MetalloPept_cat_dom_sf"/>
</dbReference>
<accession>A0AAN8GFB7</accession>